<dbReference type="AlphaFoldDB" id="A0A1I1FSY6"/>
<reference evidence="3 4" key="1">
    <citation type="submission" date="2016-10" db="EMBL/GenBank/DDBJ databases">
        <authorList>
            <person name="de Groot N.N."/>
        </authorList>
    </citation>
    <scope>NUCLEOTIDE SEQUENCE [LARGE SCALE GENOMIC DNA]</scope>
    <source>
        <strain evidence="3 4">CGMCC 4.5739</strain>
    </source>
</reference>
<evidence type="ECO:0000313" key="3">
    <source>
        <dbReference type="EMBL" id="SFC02415.1"/>
    </source>
</evidence>
<evidence type="ECO:0000256" key="2">
    <source>
        <dbReference type="SAM" id="Phobius"/>
    </source>
</evidence>
<feature type="region of interest" description="Disordered" evidence="1">
    <location>
        <begin position="214"/>
        <end position="237"/>
    </location>
</feature>
<organism evidence="3 4">
    <name type="scientific">Streptomyces aidingensis</name>
    <dbReference type="NCBI Taxonomy" id="910347"/>
    <lineage>
        <taxon>Bacteria</taxon>
        <taxon>Bacillati</taxon>
        <taxon>Actinomycetota</taxon>
        <taxon>Actinomycetes</taxon>
        <taxon>Kitasatosporales</taxon>
        <taxon>Streptomycetaceae</taxon>
        <taxon>Streptomyces</taxon>
    </lineage>
</organism>
<evidence type="ECO:0000256" key="1">
    <source>
        <dbReference type="SAM" id="MobiDB-lite"/>
    </source>
</evidence>
<name>A0A1I1FSY6_9ACTN</name>
<feature type="transmembrane region" description="Helical" evidence="2">
    <location>
        <begin position="184"/>
        <end position="209"/>
    </location>
</feature>
<sequence length="237" mass="25069">MRARLRILGYVLAAIGLAFLVAGGVAYAKAQDGYDSLQAFSEAQNVTLTYNEDGQLVDRGATEGAEAILKLLKEDWKYPVVESDLDPDDPLVNTATEYMYQMAAVGYHVLHGSQTVVLDEAVEYNGETFRPGAYEFAVDGRYWTGFDRQHPIEGPARELAWTGTVHGLFGELGVGTVTHSALQLALALAGLFAGVGLALAVAGGGLVWAGRHRGEQEPEAPGAGGARPRPQPVGAGA</sequence>
<keyword evidence="2" id="KW-0812">Transmembrane</keyword>
<feature type="compositionally biased region" description="Low complexity" evidence="1">
    <location>
        <begin position="226"/>
        <end position="237"/>
    </location>
</feature>
<keyword evidence="2" id="KW-1133">Transmembrane helix</keyword>
<dbReference type="EMBL" id="FOLM01000001">
    <property type="protein sequence ID" value="SFC02415.1"/>
    <property type="molecule type" value="Genomic_DNA"/>
</dbReference>
<evidence type="ECO:0000313" key="4">
    <source>
        <dbReference type="Proteomes" id="UP000199207"/>
    </source>
</evidence>
<dbReference type="RefSeq" id="WP_093837192.1">
    <property type="nucleotide sequence ID" value="NZ_FOLM01000001.1"/>
</dbReference>
<dbReference type="OrthoDB" id="4860069at2"/>
<protein>
    <submittedName>
        <fullName evidence="3">Uncharacterized protein</fullName>
    </submittedName>
</protein>
<proteinExistence type="predicted"/>
<dbReference type="Proteomes" id="UP000199207">
    <property type="component" value="Unassembled WGS sequence"/>
</dbReference>
<accession>A0A1I1FSY6</accession>
<keyword evidence="2" id="KW-0472">Membrane</keyword>
<keyword evidence="4" id="KW-1185">Reference proteome</keyword>
<gene>
    <name evidence="3" type="ORF">SAMN05421773_101857</name>
</gene>